<dbReference type="PANTHER" id="PTHR46607:SF1">
    <property type="entry name" value="SEC14 DOMAIN AND SPECTRIN REPEAT-CONTAINING PROTEIN 1"/>
    <property type="match status" value="1"/>
</dbReference>
<evidence type="ECO:0000259" key="3">
    <source>
        <dbReference type="Pfam" id="PF24915"/>
    </source>
</evidence>
<evidence type="ECO:0000313" key="4">
    <source>
        <dbReference type="EMBL" id="CAD7571276.1"/>
    </source>
</evidence>
<dbReference type="InterPro" id="IPR056804">
    <property type="entry name" value="Spectrin_SESTD1"/>
</dbReference>
<feature type="compositionally biased region" description="Basic and acidic residues" evidence="2">
    <location>
        <begin position="1504"/>
        <end position="1521"/>
    </location>
</feature>
<protein>
    <submittedName>
        <fullName evidence="4">(California timema) hypothetical protein</fullName>
    </submittedName>
</protein>
<proteinExistence type="predicted"/>
<evidence type="ECO:0000256" key="1">
    <source>
        <dbReference type="ARBA" id="ARBA00022737"/>
    </source>
</evidence>
<dbReference type="Pfam" id="PF24915">
    <property type="entry name" value="Spectrin_SESTD1"/>
    <property type="match status" value="1"/>
</dbReference>
<dbReference type="GO" id="GO:0070273">
    <property type="term" value="F:phosphatidylinositol-4-phosphate binding"/>
    <property type="evidence" value="ECO:0007669"/>
    <property type="project" value="TreeGrafter"/>
</dbReference>
<feature type="compositionally biased region" description="Polar residues" evidence="2">
    <location>
        <begin position="1399"/>
        <end position="1414"/>
    </location>
</feature>
<dbReference type="SUPFAM" id="SSF46966">
    <property type="entry name" value="Spectrin repeat"/>
    <property type="match status" value="1"/>
</dbReference>
<accession>A0A7R9P686</accession>
<dbReference type="GO" id="GO:0043325">
    <property type="term" value="F:phosphatidylinositol-3,4-bisphosphate binding"/>
    <property type="evidence" value="ECO:0007669"/>
    <property type="project" value="TreeGrafter"/>
</dbReference>
<evidence type="ECO:0000256" key="2">
    <source>
        <dbReference type="SAM" id="MobiDB-lite"/>
    </source>
</evidence>
<dbReference type="EMBL" id="OE180425">
    <property type="protein sequence ID" value="CAD7571276.1"/>
    <property type="molecule type" value="Genomic_DNA"/>
</dbReference>
<feature type="region of interest" description="Disordered" evidence="2">
    <location>
        <begin position="1356"/>
        <end position="1435"/>
    </location>
</feature>
<gene>
    <name evidence="4" type="ORF">TCMB3V08_LOCUS3953</name>
</gene>
<reference evidence="4" key="1">
    <citation type="submission" date="2020-11" db="EMBL/GenBank/DDBJ databases">
        <authorList>
            <person name="Tran Van P."/>
        </authorList>
    </citation>
    <scope>NUCLEOTIDE SEQUENCE</scope>
</reference>
<dbReference type="PANTHER" id="PTHR46607">
    <property type="entry name" value="SEC14 DOMAIN AND SPECTRIN REPEAT-CONTAINING PROTEIN 1"/>
    <property type="match status" value="1"/>
</dbReference>
<sequence length="1590" mass="175941">MDDVFLEPVERCYSLKAMEAAELLPILQGRSACVPGGRDYEGRSLVVIPVPTETQPWSKEHLEDTLRYFQAIYRDERCVKGASGCIIEDKVCVRGGKVCVKGGKVCVSVLKRDRGNSERPRVCRRGPGVCQRGPRDASEEVKGVSEGTTCMLDRVRGVSERARGVSEESRGIRGGNRCVIGGKRCHRGDKWVKGAIGCVRGGKRCVIVVKGGFSGGKRDERCVKGASGCIIEDKVCVRGGKVCVKGGKVCVSVLKRDRGNSERPRVCRRGPGVCQRGPRDASEEVKGVSEGTTCMLDRVRGVSERARGVSEESRGIRGGNRCVIGGKRCHRGDKWVKGAIGCVRGGKRCVIVVKGGFSGGKSPDTRRNGLAVIVDAQRGAWRLARACIRQVMVTLASDAPSILVLRPDAFWDKQRVDNCARTHRDGEPIYISISRITKYVDWSQLPEELGGTWPYNHTQWIQNRIFVESFFKDAEVSLTELERLRQRLSSFKSRVRVSSVEEALTINTAVFQGTTELAHQVLQAGPELMAHLESQHTENHRRFGRSEVATPQDVVDTRARVERLLEIIRGKMELVDEARGEMERCLKDVREINILEDGVSQSGHLESTSEPVAFRRPRSMCQVALELGKEGSTSEPATFRRPRPMQQVALGESFVLRAPSDDEGGTPYAVDFMPINKLQRPIPILRQKNSPSPIKKTPTPVQILTRHKKRNKNKPVWNTGKGVMRIGMGERKQQPIRERGAWSRDQIKPIRALSGLKGVCSGGQKSPARLKTLCESRSVRPHVVEQENNTLAEMLLNRQREVGFDVLSAEELRQEHESLELQCRVSNDLRQEAVLDWIVGDVEIGARISVRGTEGVLLYHAPSIQMQQETYGHYAELLHKIDTIPQVNVSLPEDLKSQRDFMDFVCRSFATRLERRRNVLITSLRFYRLVGEYFEETSVVFESMLKYSPVEDLDTASSTLKDLEEDQGNIDLLEQEVLKEGEKLADILSMPVKDALGRDVQVNYEADILNVHELLNAVCSRRKLFRDSVSLRRLTLEQVCHVAQYERDAAQAVQWLRELLEVLLREHGHVGCGVLEIQTQKDDHQSFHETAKSTYEYGCQLLSAALSLRQSCKLPVDVNTSLSQELWQSWKKLQTVCQEQLTRLRVSAVFHRSVQEHCCQLRELMEAVKAMAASDDSTRRRSRLHRFLTARERLLLEVGRMVRLGRLLRTRLREPLCAEHETYWLTRSQQVMLQYKRIPNLLGMLSDMLVLGKQVGANKSSGGGVVEDAGGGRDEPHGNTTVVEAISERLADVTSLAEQLDAALCGLQRSDAAPDMKRILDGTASTTPEVGTDVFSSVVVGTGGLIPGDWYSSLKRGGGSGAKQQAGAASSSTASTSNGSVGGGEDGGRTSDDEFVTASECTCTPPSRSSSYHTASEGGGASPWWEVDPSGESGQGALVKTTTEIRTGVLIHEVTETTKVRLSHSDTLGVTSYVITSETVRTGNPEDLTRTVEETLDVGPGGDVRTRASTEVSKDTPRDAEGPGSSSDKAESSSDPEVLEPTQEEEGPADPVLSQMKEVRGVEYDQHSPGGEPRYYYHQHIARHAVKGIL</sequence>
<organism evidence="4">
    <name type="scientific">Timema californicum</name>
    <name type="common">California timema</name>
    <name type="synonym">Walking stick</name>
    <dbReference type="NCBI Taxonomy" id="61474"/>
    <lineage>
        <taxon>Eukaryota</taxon>
        <taxon>Metazoa</taxon>
        <taxon>Ecdysozoa</taxon>
        <taxon>Arthropoda</taxon>
        <taxon>Hexapoda</taxon>
        <taxon>Insecta</taxon>
        <taxon>Pterygota</taxon>
        <taxon>Neoptera</taxon>
        <taxon>Polyneoptera</taxon>
        <taxon>Phasmatodea</taxon>
        <taxon>Timematodea</taxon>
        <taxon>Timematoidea</taxon>
        <taxon>Timematidae</taxon>
        <taxon>Timema</taxon>
    </lineage>
</organism>
<feature type="compositionally biased region" description="Low complexity" evidence="2">
    <location>
        <begin position="1362"/>
        <end position="1379"/>
    </location>
</feature>
<dbReference type="Gene3D" id="1.20.58.60">
    <property type="match status" value="1"/>
</dbReference>
<dbReference type="GO" id="GO:0005546">
    <property type="term" value="F:phosphatidylinositol-4,5-bisphosphate binding"/>
    <property type="evidence" value="ECO:0007669"/>
    <property type="project" value="TreeGrafter"/>
</dbReference>
<feature type="domain" description="SESTD1-like spectrin repeats region" evidence="3">
    <location>
        <begin position="922"/>
        <end position="1023"/>
    </location>
</feature>
<feature type="region of interest" description="Disordered" evidence="2">
    <location>
        <begin position="1496"/>
        <end position="1575"/>
    </location>
</feature>
<dbReference type="GO" id="GO:0080025">
    <property type="term" value="F:phosphatidylinositol-3,5-bisphosphate binding"/>
    <property type="evidence" value="ECO:0007669"/>
    <property type="project" value="TreeGrafter"/>
</dbReference>
<name>A0A7R9P686_TIMCA</name>
<keyword evidence="1" id="KW-0677">Repeat</keyword>
<dbReference type="GO" id="GO:0032266">
    <property type="term" value="F:phosphatidylinositol-3-phosphate binding"/>
    <property type="evidence" value="ECO:0007669"/>
    <property type="project" value="TreeGrafter"/>
</dbReference>
<feature type="compositionally biased region" description="Basic and acidic residues" evidence="2">
    <location>
        <begin position="1557"/>
        <end position="1566"/>
    </location>
</feature>
<dbReference type="GO" id="GO:0010314">
    <property type="term" value="F:phosphatidylinositol-5-phosphate binding"/>
    <property type="evidence" value="ECO:0007669"/>
    <property type="project" value="TreeGrafter"/>
</dbReference>